<keyword evidence="2" id="KW-1185">Reference proteome</keyword>
<protein>
    <submittedName>
        <fullName evidence="1">DUF3024 domain-containing protein</fullName>
    </submittedName>
</protein>
<dbReference type="InterPro" id="IPR021388">
    <property type="entry name" value="DUF3024"/>
</dbReference>
<name>A0ABY5ZR66_9BACT</name>
<evidence type="ECO:0000313" key="1">
    <source>
        <dbReference type="EMBL" id="UWZ80360.1"/>
    </source>
</evidence>
<dbReference type="EMBL" id="CP092109">
    <property type="protein sequence ID" value="UWZ80360.1"/>
    <property type="molecule type" value="Genomic_DNA"/>
</dbReference>
<evidence type="ECO:0000313" key="2">
    <source>
        <dbReference type="Proteomes" id="UP001060414"/>
    </source>
</evidence>
<proteinExistence type="predicted"/>
<gene>
    <name evidence="1" type="ORF">L9S41_02895</name>
</gene>
<sequence length="112" mass="13579">MSELEKKRVEKLLTAYCENKIPPDLREQIRIEYRIRGNEVSLFESRPHWQGGGEWISMKVARFKKDPKTETWQLYWADRNSKWRPYPPLPYHRDIEKLLQEVEKNETGAFWG</sequence>
<reference evidence="1" key="1">
    <citation type="journal article" date="2022" name="Environ. Microbiol.">
        <title>Geoalkalibacter halelectricus SAP #1 sp. nov. possessing extracellular electron transfer and mineral#reducing capabilities from a haloalkaline environment.</title>
        <authorList>
            <person name="Yadav S."/>
            <person name="Singh R."/>
            <person name="Sundharam S.S."/>
            <person name="Chaudhary S."/>
            <person name="Krishnamurthi S."/>
            <person name="Patil S.A."/>
        </authorList>
    </citation>
    <scope>NUCLEOTIDE SEQUENCE</scope>
    <source>
        <strain evidence="1">SAP-1</strain>
    </source>
</reference>
<accession>A0ABY5ZR66</accession>
<dbReference type="Proteomes" id="UP001060414">
    <property type="component" value="Chromosome"/>
</dbReference>
<organism evidence="1 2">
    <name type="scientific">Geoalkalibacter halelectricus</name>
    <dbReference type="NCBI Taxonomy" id="2847045"/>
    <lineage>
        <taxon>Bacteria</taxon>
        <taxon>Pseudomonadati</taxon>
        <taxon>Thermodesulfobacteriota</taxon>
        <taxon>Desulfuromonadia</taxon>
        <taxon>Desulfuromonadales</taxon>
        <taxon>Geoalkalibacteraceae</taxon>
        <taxon>Geoalkalibacter</taxon>
    </lineage>
</organism>
<dbReference type="Pfam" id="PF11225">
    <property type="entry name" value="DUF3024"/>
    <property type="match status" value="1"/>
</dbReference>
<dbReference type="RefSeq" id="WP_260748717.1">
    <property type="nucleotide sequence ID" value="NZ_CP092109.1"/>
</dbReference>